<dbReference type="InterPro" id="IPR011701">
    <property type="entry name" value="MFS"/>
</dbReference>
<evidence type="ECO:0000256" key="4">
    <source>
        <dbReference type="SAM" id="Phobius"/>
    </source>
</evidence>
<feature type="transmembrane region" description="Helical" evidence="4">
    <location>
        <begin position="336"/>
        <end position="353"/>
    </location>
</feature>
<organism evidence="6 7">
    <name type="scientific">Onishia taeanensis</name>
    <dbReference type="NCBI Taxonomy" id="284577"/>
    <lineage>
        <taxon>Bacteria</taxon>
        <taxon>Pseudomonadati</taxon>
        <taxon>Pseudomonadota</taxon>
        <taxon>Gammaproteobacteria</taxon>
        <taxon>Oceanospirillales</taxon>
        <taxon>Halomonadaceae</taxon>
        <taxon>Onishia</taxon>
    </lineage>
</organism>
<name>A0A328XU07_9GAMM</name>
<evidence type="ECO:0000256" key="2">
    <source>
        <dbReference type="ARBA" id="ARBA00022989"/>
    </source>
</evidence>
<dbReference type="Gene3D" id="1.20.1250.20">
    <property type="entry name" value="MFS general substrate transporter like domains"/>
    <property type="match status" value="1"/>
</dbReference>
<feature type="transmembrane region" description="Helical" evidence="4">
    <location>
        <begin position="359"/>
        <end position="378"/>
    </location>
</feature>
<accession>A0A328XU07</accession>
<dbReference type="RefSeq" id="WP_112055474.1">
    <property type="nucleotide sequence ID" value="NZ_QLSX01000008.1"/>
</dbReference>
<keyword evidence="3 4" id="KW-0472">Membrane</keyword>
<feature type="transmembrane region" description="Helical" evidence="4">
    <location>
        <begin position="296"/>
        <end position="315"/>
    </location>
</feature>
<feature type="transmembrane region" description="Helical" evidence="4">
    <location>
        <begin position="239"/>
        <end position="259"/>
    </location>
</feature>
<feature type="transmembrane region" description="Helical" evidence="4">
    <location>
        <begin position="205"/>
        <end position="227"/>
    </location>
</feature>
<dbReference type="EMBL" id="QLSX01000008">
    <property type="protein sequence ID" value="RAR59721.1"/>
    <property type="molecule type" value="Genomic_DNA"/>
</dbReference>
<evidence type="ECO:0000256" key="1">
    <source>
        <dbReference type="ARBA" id="ARBA00022692"/>
    </source>
</evidence>
<dbReference type="InterPro" id="IPR020846">
    <property type="entry name" value="MFS_dom"/>
</dbReference>
<dbReference type="Pfam" id="PF07690">
    <property type="entry name" value="MFS_1"/>
    <property type="match status" value="1"/>
</dbReference>
<gene>
    <name evidence="6" type="ORF">BCL93_10868</name>
</gene>
<feature type="transmembrane region" description="Helical" evidence="4">
    <location>
        <begin position="161"/>
        <end position="184"/>
    </location>
</feature>
<dbReference type="PANTHER" id="PTHR23534:SF1">
    <property type="entry name" value="MAJOR FACILITATOR SUPERFAMILY PROTEIN"/>
    <property type="match status" value="1"/>
</dbReference>
<dbReference type="OrthoDB" id="8558006at2"/>
<reference evidence="6 7" key="1">
    <citation type="submission" date="2018-06" db="EMBL/GenBank/DDBJ databases">
        <title>Comparative analysis of microorganisms from saline springs in Andes Mountain Range, Colombia.</title>
        <authorList>
            <person name="Rubin E."/>
        </authorList>
    </citation>
    <scope>NUCLEOTIDE SEQUENCE [LARGE SCALE GENOMIC DNA]</scope>
    <source>
        <strain evidence="6 7">USBA-857</strain>
    </source>
</reference>
<evidence type="ECO:0000259" key="5">
    <source>
        <dbReference type="PROSITE" id="PS50850"/>
    </source>
</evidence>
<evidence type="ECO:0000256" key="3">
    <source>
        <dbReference type="ARBA" id="ARBA00023136"/>
    </source>
</evidence>
<protein>
    <submittedName>
        <fullName evidence="6">Putative MFS family arabinose efflux permease</fullName>
    </submittedName>
</protein>
<feature type="transmembrane region" description="Helical" evidence="4">
    <location>
        <begin position="271"/>
        <end position="290"/>
    </location>
</feature>
<dbReference type="InterPro" id="IPR036259">
    <property type="entry name" value="MFS_trans_sf"/>
</dbReference>
<dbReference type="PANTHER" id="PTHR23534">
    <property type="entry name" value="MFS PERMEASE"/>
    <property type="match status" value="1"/>
</dbReference>
<dbReference type="AlphaFoldDB" id="A0A328XU07"/>
<feature type="transmembrane region" description="Helical" evidence="4">
    <location>
        <begin position="70"/>
        <end position="91"/>
    </location>
</feature>
<dbReference type="Proteomes" id="UP000249700">
    <property type="component" value="Unassembled WGS sequence"/>
</dbReference>
<evidence type="ECO:0000313" key="6">
    <source>
        <dbReference type="EMBL" id="RAR59721.1"/>
    </source>
</evidence>
<dbReference type="GO" id="GO:0022857">
    <property type="term" value="F:transmembrane transporter activity"/>
    <property type="evidence" value="ECO:0007669"/>
    <property type="project" value="InterPro"/>
</dbReference>
<feature type="transmembrane region" description="Helical" evidence="4">
    <location>
        <begin position="130"/>
        <end position="149"/>
    </location>
</feature>
<sequence length="392" mass="41574">MPLSVLLLSLCQALLITGNSMLIPVSPLIGASLAPSPAWSTAPVATQWLGLMCATVPASLIMARLGRRRGFMLGHLVGLVGVGVACEALVSEDFWRFMLATWLIGIGIGFGQLYRFAATEVAPLRLRDRAIGLVMSGGVLAAFLGPWLANTSRALGETPFLMSFLGLGVLYVLALLILTMVRLPPPETTHEPGTSRPLVQVLRQPTFIVAVLAGMVGYGVMNVAMTATPLAMTAAGHDFAHIATTIQWHVLAMFLPSFFTGHLSARFGARTMIVLGCLLLVASALVAQVAQSVGGFYTGLVLLGLGWNFTFLPATGLLTESYRPADKARTQAANEFLIFSTVAATALMAGPLVSEFGWAYLNTLLIPLSLVPILALAWQRLASRAPRPHIGG</sequence>
<dbReference type="SUPFAM" id="SSF103473">
    <property type="entry name" value="MFS general substrate transporter"/>
    <property type="match status" value="1"/>
</dbReference>
<proteinExistence type="predicted"/>
<feature type="transmembrane region" description="Helical" evidence="4">
    <location>
        <begin position="46"/>
        <end position="63"/>
    </location>
</feature>
<feature type="transmembrane region" description="Helical" evidence="4">
    <location>
        <begin position="97"/>
        <end position="118"/>
    </location>
</feature>
<dbReference type="PROSITE" id="PS50850">
    <property type="entry name" value="MFS"/>
    <property type="match status" value="1"/>
</dbReference>
<comment type="caution">
    <text evidence="6">The sequence shown here is derived from an EMBL/GenBank/DDBJ whole genome shotgun (WGS) entry which is preliminary data.</text>
</comment>
<keyword evidence="2 4" id="KW-1133">Transmembrane helix</keyword>
<evidence type="ECO:0000313" key="7">
    <source>
        <dbReference type="Proteomes" id="UP000249700"/>
    </source>
</evidence>
<keyword evidence="1 4" id="KW-0812">Transmembrane</keyword>
<feature type="domain" description="Major facilitator superfamily (MFS) profile" evidence="5">
    <location>
        <begin position="206"/>
        <end position="392"/>
    </location>
</feature>